<comment type="similarity">
    <text evidence="2">Belongs to the class-II fumarase/aspartase family.</text>
</comment>
<dbReference type="Gene3D" id="1.20.200.10">
    <property type="entry name" value="Fumarase/aspartase (Central domain)"/>
    <property type="match status" value="1"/>
</dbReference>
<dbReference type="Gene3D" id="1.10.40.30">
    <property type="entry name" value="Fumarase/aspartase (C-terminal domain)"/>
    <property type="match status" value="1"/>
</dbReference>
<dbReference type="PROSITE" id="PS00163">
    <property type="entry name" value="FUMARATE_LYASES"/>
    <property type="match status" value="1"/>
</dbReference>
<evidence type="ECO:0000259" key="3">
    <source>
        <dbReference type="SMART" id="SM00998"/>
    </source>
</evidence>
<organism evidence="4 5">
    <name type="scientific">Kibdelosporangium phytohabitans</name>
    <dbReference type="NCBI Taxonomy" id="860235"/>
    <lineage>
        <taxon>Bacteria</taxon>
        <taxon>Bacillati</taxon>
        <taxon>Actinomycetota</taxon>
        <taxon>Actinomycetes</taxon>
        <taxon>Pseudonocardiales</taxon>
        <taxon>Pseudonocardiaceae</taxon>
        <taxon>Kibdelosporangium</taxon>
    </lineage>
</organism>
<sequence>MTRVFEALFGSRDEDAWLTALVDAEKALAAALAKAGVIPAEAASEIARVPVSFDAAELGRQALGAGNPVVPLVRRLRAQVSSETARYVHFGATSQDIMDTAAMLVAKNAVGAMLTNVDASADACAALADEHRDTVMIARTLMQHALPTTFGLKCAGWLVALDEAAANLRRLRFTAQLGGAVGTLSVFGDTTVPRLFAAELGLDEPVIPWHTNRTRMGELAGAFGVLGGVLGKIALDVTLLAQTEVGEVAESSGGGSSTMPHKQNPVRSVLITAATRQVPGLVATMLAAMPQEHERAAGAWHAEWETLNSMCGMLSTACARTRDLLTGLRVDRERMRANVDMTGGLVMAEAVVTALAPAMGRATASEVVTELATSGRPFRSALLTDPRISLSEEDIDKALDPAAYLGAANELTDRALRR</sequence>
<dbReference type="GO" id="GO:0019619">
    <property type="term" value="P:3,4-dihydroxybenzoate catabolic process"/>
    <property type="evidence" value="ECO:0007669"/>
    <property type="project" value="InterPro"/>
</dbReference>
<evidence type="ECO:0000313" key="5">
    <source>
        <dbReference type="Proteomes" id="UP000063699"/>
    </source>
</evidence>
<name>A0A0N9I441_9PSEU</name>
<dbReference type="Pfam" id="PF10397">
    <property type="entry name" value="ADSL_C"/>
    <property type="match status" value="1"/>
</dbReference>
<evidence type="ECO:0000256" key="2">
    <source>
        <dbReference type="ARBA" id="ARBA00034772"/>
    </source>
</evidence>
<dbReference type="SUPFAM" id="SSF48557">
    <property type="entry name" value="L-aspartase-like"/>
    <property type="match status" value="1"/>
</dbReference>
<protein>
    <submittedName>
        <fullName evidence="4">3-carboxy-cis,cis-muconate cycloisomerase</fullName>
    </submittedName>
</protein>
<dbReference type="KEGG" id="kphy:AOZ06_42395"/>
<dbReference type="EMBL" id="CP012752">
    <property type="protein sequence ID" value="ALG12627.1"/>
    <property type="molecule type" value="Genomic_DNA"/>
</dbReference>
<accession>A0A0N9I441</accession>
<dbReference type="InterPro" id="IPR000362">
    <property type="entry name" value="Fumarate_lyase_fam"/>
</dbReference>
<dbReference type="OrthoDB" id="9768878at2"/>
<keyword evidence="1" id="KW-0456">Lyase</keyword>
<dbReference type="SMART" id="SM00998">
    <property type="entry name" value="ADSL_C"/>
    <property type="match status" value="1"/>
</dbReference>
<evidence type="ECO:0000256" key="1">
    <source>
        <dbReference type="ARBA" id="ARBA00023239"/>
    </source>
</evidence>
<dbReference type="GO" id="GO:0016829">
    <property type="term" value="F:lyase activity"/>
    <property type="evidence" value="ECO:0007669"/>
    <property type="project" value="UniProtKB-KW"/>
</dbReference>
<dbReference type="AlphaFoldDB" id="A0A0N9I441"/>
<dbReference type="PRINTS" id="PR00149">
    <property type="entry name" value="FUMRATELYASE"/>
</dbReference>
<dbReference type="NCBIfam" id="TIGR02426">
    <property type="entry name" value="protocat_pcaB"/>
    <property type="match status" value="1"/>
</dbReference>
<dbReference type="CDD" id="cd01597">
    <property type="entry name" value="pCLME"/>
    <property type="match status" value="1"/>
</dbReference>
<dbReference type="InterPro" id="IPR022761">
    <property type="entry name" value="Fumarate_lyase_N"/>
</dbReference>
<dbReference type="Pfam" id="PF00206">
    <property type="entry name" value="Lyase_1"/>
    <property type="match status" value="1"/>
</dbReference>
<feature type="domain" description="Adenylosuccinate lyase C-terminal" evidence="3">
    <location>
        <begin position="343"/>
        <end position="416"/>
    </location>
</feature>
<keyword evidence="4" id="KW-0413">Isomerase</keyword>
<keyword evidence="5" id="KW-1185">Reference proteome</keyword>
<dbReference type="GO" id="GO:0016853">
    <property type="term" value="F:isomerase activity"/>
    <property type="evidence" value="ECO:0007669"/>
    <property type="project" value="UniProtKB-KW"/>
</dbReference>
<dbReference type="STRING" id="860235.AOZ06_42395"/>
<reference evidence="4 5" key="1">
    <citation type="submission" date="2015-07" db="EMBL/GenBank/DDBJ databases">
        <title>Genome sequencing of Kibdelosporangium phytohabitans.</title>
        <authorList>
            <person name="Qin S."/>
            <person name="Xing K."/>
        </authorList>
    </citation>
    <scope>NUCLEOTIDE SEQUENCE [LARGE SCALE GENOMIC DNA]</scope>
    <source>
        <strain evidence="4 5">KLBMP1111</strain>
    </source>
</reference>
<dbReference type="InterPro" id="IPR012789">
    <property type="entry name" value="Protocat_PcaB-like"/>
</dbReference>
<gene>
    <name evidence="4" type="ORF">AOZ06_42395</name>
</gene>
<dbReference type="PANTHER" id="PTHR43172:SF2">
    <property type="entry name" value="ADENYLOSUCCINATE LYASE C-TERMINAL DOMAIN-CONTAINING PROTEIN"/>
    <property type="match status" value="1"/>
</dbReference>
<dbReference type="Proteomes" id="UP000063699">
    <property type="component" value="Chromosome"/>
</dbReference>
<proteinExistence type="inferred from homology"/>
<dbReference type="InterPro" id="IPR020557">
    <property type="entry name" value="Fumarate_lyase_CS"/>
</dbReference>
<dbReference type="InterPro" id="IPR008948">
    <property type="entry name" value="L-Aspartase-like"/>
</dbReference>
<dbReference type="InterPro" id="IPR019468">
    <property type="entry name" value="AdenyloSucc_lyase_C"/>
</dbReference>
<evidence type="ECO:0000313" key="4">
    <source>
        <dbReference type="EMBL" id="ALG12627.1"/>
    </source>
</evidence>
<dbReference type="PANTHER" id="PTHR43172">
    <property type="entry name" value="ADENYLOSUCCINATE LYASE"/>
    <property type="match status" value="1"/>
</dbReference>